<evidence type="ECO:0000256" key="1">
    <source>
        <dbReference type="ARBA" id="ARBA00022975"/>
    </source>
</evidence>
<evidence type="ECO:0000313" key="3">
    <source>
        <dbReference type="EMBL" id="QHS84578.1"/>
    </source>
</evidence>
<organism evidence="3">
    <name type="scientific">viral metagenome</name>
    <dbReference type="NCBI Taxonomy" id="1070528"/>
    <lineage>
        <taxon>unclassified sequences</taxon>
        <taxon>metagenomes</taxon>
        <taxon>organismal metagenomes</taxon>
    </lineage>
</organism>
<evidence type="ECO:0000259" key="2">
    <source>
        <dbReference type="Pfam" id="PF02150"/>
    </source>
</evidence>
<dbReference type="SUPFAM" id="SSF57783">
    <property type="entry name" value="Zinc beta-ribbon"/>
    <property type="match status" value="1"/>
</dbReference>
<accession>A0A6C0AXT0</accession>
<dbReference type="InterPro" id="IPR001529">
    <property type="entry name" value="Zn_ribbon_RPB9"/>
</dbReference>
<dbReference type="Pfam" id="PF02150">
    <property type="entry name" value="Zn_ribbon_RPB9"/>
    <property type="match status" value="1"/>
</dbReference>
<dbReference type="InterPro" id="IPR036792">
    <property type="entry name" value="Asp_carbatrfase_reg_C_sf"/>
</dbReference>
<feature type="domain" description="DNA-directed RNA polymerase II subunit RPB9-like zinc ribbon" evidence="2">
    <location>
        <begin position="1"/>
        <end position="31"/>
    </location>
</feature>
<protein>
    <recommendedName>
        <fullName evidence="2">DNA-directed RNA polymerase II subunit RPB9-like zinc ribbon domain-containing protein</fullName>
    </recommendedName>
</protein>
<dbReference type="GO" id="GO:0006351">
    <property type="term" value="P:DNA-templated transcription"/>
    <property type="evidence" value="ECO:0007669"/>
    <property type="project" value="InterPro"/>
</dbReference>
<keyword evidence="1" id="KW-0665">Pyrimidine biosynthesis</keyword>
<sequence>MHFCNKCQNMLYIRLLEEESNNLVYYCRNCGESDQLIDKDNICVSKIEFITQEKQYINDINKYTKYDPTLPRTNTIKCPNQNCSSNIDNNREIIYLRYDDKNMKYVYMCIFCDKVWKTNNQ</sequence>
<dbReference type="Gene3D" id="2.20.25.10">
    <property type="match status" value="2"/>
</dbReference>
<dbReference type="GO" id="GO:0006221">
    <property type="term" value="P:pyrimidine nucleotide biosynthetic process"/>
    <property type="evidence" value="ECO:0007669"/>
    <property type="project" value="UniProtKB-KW"/>
</dbReference>
<dbReference type="EMBL" id="MN738809">
    <property type="protein sequence ID" value="QHS84578.1"/>
    <property type="molecule type" value="Genomic_DNA"/>
</dbReference>
<reference evidence="3" key="1">
    <citation type="journal article" date="2020" name="Nature">
        <title>Giant virus diversity and host interactions through global metagenomics.</title>
        <authorList>
            <person name="Schulz F."/>
            <person name="Roux S."/>
            <person name="Paez-Espino D."/>
            <person name="Jungbluth S."/>
            <person name="Walsh D.A."/>
            <person name="Denef V.J."/>
            <person name="McMahon K.D."/>
            <person name="Konstantinidis K.T."/>
            <person name="Eloe-Fadrosh E.A."/>
            <person name="Kyrpides N.C."/>
            <person name="Woyke T."/>
        </authorList>
    </citation>
    <scope>NUCLEOTIDE SEQUENCE</scope>
    <source>
        <strain evidence="3">GVMAG-S-ERX556022-25</strain>
    </source>
</reference>
<proteinExistence type="predicted"/>
<dbReference type="AlphaFoldDB" id="A0A6C0AXT0"/>
<name>A0A6C0AXT0_9ZZZZ</name>
<dbReference type="SUPFAM" id="SSF57825">
    <property type="entry name" value="Aspartate carbamoyltransferase, Regulatory-chain, C-terminal domain"/>
    <property type="match status" value="1"/>
</dbReference>